<evidence type="ECO:0000256" key="2">
    <source>
        <dbReference type="ARBA" id="ARBA00023043"/>
    </source>
</evidence>
<dbReference type="PANTHER" id="PTHR24186">
    <property type="entry name" value="PROTEIN PHOSPHATASE 1 REGULATORY SUBUNIT"/>
    <property type="match status" value="1"/>
</dbReference>
<name>A0A7S1YYG4_TRICV</name>
<feature type="compositionally biased region" description="Low complexity" evidence="4">
    <location>
        <begin position="7"/>
        <end position="33"/>
    </location>
</feature>
<dbReference type="SMART" id="SM00248">
    <property type="entry name" value="ANK"/>
    <property type="match status" value="3"/>
</dbReference>
<sequence>MSEDQSTGTTPGPGLEPGSVPAGSSPSVNAAVATTEGEADGAAVAATESEVAARLLGLAKAASEAASIARAKENQSAKEKSVVQQERVGGGMAAQKHAGIARAAAKAGMNRMAACSKTNCTKEPSSEISREQFRLAASIAAAQAKMQKFKGLPEDSRGWLHSFIRSYHWNEAYARCSTHPEELQRYDGYNITALHLVCRIGGAPSYLVERVVSSWPKAAEIQDTKRGNTPLHLQCMNSQRSSYEVSCLIKNCPKAASMLNKEGRSPLHVACVSNAMSPVLKQLVEADPSMLLQKDNSGATPLMLTWKAYSSSIQGMATLDAILRRGMRETSDGHFGRFWYKMTFLLGETFAYQHNYQSRGCTVHAILATDACSFDTNLLSLALKLNPDWAQQKDPNGNSPLHLAAAMAPPKAIKVMVEAGPRTDLESAASEPNCFGELPLFLAIKSNKKWNEGLQDIISTAPGVTEKRDPKTGLFPFQLASCVSGEDNVDTVLQLLLSRPELVAH</sequence>
<keyword evidence="1" id="KW-0677">Repeat</keyword>
<dbReference type="Pfam" id="PF12796">
    <property type="entry name" value="Ank_2"/>
    <property type="match status" value="1"/>
</dbReference>
<dbReference type="PROSITE" id="PS50088">
    <property type="entry name" value="ANK_REPEAT"/>
    <property type="match status" value="2"/>
</dbReference>
<organism evidence="5">
    <name type="scientific">Trieres chinensis</name>
    <name type="common">Marine centric diatom</name>
    <name type="synonym">Odontella sinensis</name>
    <dbReference type="NCBI Taxonomy" id="1514140"/>
    <lineage>
        <taxon>Eukaryota</taxon>
        <taxon>Sar</taxon>
        <taxon>Stramenopiles</taxon>
        <taxon>Ochrophyta</taxon>
        <taxon>Bacillariophyta</taxon>
        <taxon>Mediophyceae</taxon>
        <taxon>Biddulphiophycidae</taxon>
        <taxon>Eupodiscales</taxon>
        <taxon>Parodontellaceae</taxon>
        <taxon>Trieres</taxon>
    </lineage>
</organism>
<evidence type="ECO:0000256" key="4">
    <source>
        <dbReference type="SAM" id="MobiDB-lite"/>
    </source>
</evidence>
<gene>
    <name evidence="5" type="ORF">OSIN01602_LOCUS2089</name>
</gene>
<feature type="region of interest" description="Disordered" evidence="4">
    <location>
        <begin position="1"/>
        <end position="44"/>
    </location>
</feature>
<dbReference type="AlphaFoldDB" id="A0A7S1YYG4"/>
<accession>A0A7S1YYG4</accession>
<dbReference type="SUPFAM" id="SSF48403">
    <property type="entry name" value="Ankyrin repeat"/>
    <property type="match status" value="1"/>
</dbReference>
<dbReference type="Gene3D" id="1.25.40.20">
    <property type="entry name" value="Ankyrin repeat-containing domain"/>
    <property type="match status" value="2"/>
</dbReference>
<reference evidence="5" key="1">
    <citation type="submission" date="2021-01" db="EMBL/GenBank/DDBJ databases">
        <authorList>
            <person name="Corre E."/>
            <person name="Pelletier E."/>
            <person name="Niang G."/>
            <person name="Scheremetjew M."/>
            <person name="Finn R."/>
            <person name="Kale V."/>
            <person name="Holt S."/>
            <person name="Cochrane G."/>
            <person name="Meng A."/>
            <person name="Brown T."/>
            <person name="Cohen L."/>
        </authorList>
    </citation>
    <scope>NUCLEOTIDE SEQUENCE</scope>
    <source>
        <strain evidence="5">Grunow 1884</strain>
    </source>
</reference>
<keyword evidence="2 3" id="KW-0040">ANK repeat</keyword>
<feature type="repeat" description="ANK" evidence="3">
    <location>
        <begin position="396"/>
        <end position="428"/>
    </location>
</feature>
<dbReference type="PROSITE" id="PS50297">
    <property type="entry name" value="ANK_REP_REGION"/>
    <property type="match status" value="2"/>
</dbReference>
<evidence type="ECO:0000256" key="3">
    <source>
        <dbReference type="PROSITE-ProRule" id="PRU00023"/>
    </source>
</evidence>
<evidence type="ECO:0000256" key="1">
    <source>
        <dbReference type="ARBA" id="ARBA00022737"/>
    </source>
</evidence>
<feature type="repeat" description="ANK" evidence="3">
    <location>
        <begin position="262"/>
        <end position="295"/>
    </location>
</feature>
<dbReference type="PANTHER" id="PTHR24186:SF38">
    <property type="entry name" value="ANKYRIN REPEAT FAMILY PROTEIN"/>
    <property type="match status" value="1"/>
</dbReference>
<evidence type="ECO:0000313" key="5">
    <source>
        <dbReference type="EMBL" id="CAD9322854.1"/>
    </source>
</evidence>
<protein>
    <submittedName>
        <fullName evidence="5">Uncharacterized protein</fullName>
    </submittedName>
</protein>
<dbReference type="EMBL" id="HBGO01003751">
    <property type="protein sequence ID" value="CAD9322854.1"/>
    <property type="molecule type" value="Transcribed_RNA"/>
</dbReference>
<dbReference type="InterPro" id="IPR002110">
    <property type="entry name" value="Ankyrin_rpt"/>
</dbReference>
<proteinExistence type="predicted"/>
<dbReference type="InterPro" id="IPR036770">
    <property type="entry name" value="Ankyrin_rpt-contain_sf"/>
</dbReference>
<dbReference type="GO" id="GO:0005886">
    <property type="term" value="C:plasma membrane"/>
    <property type="evidence" value="ECO:0007669"/>
    <property type="project" value="TreeGrafter"/>
</dbReference>